<gene>
    <name evidence="1" type="ORF">F2P81_005980</name>
</gene>
<dbReference type="Proteomes" id="UP000438429">
    <property type="component" value="Unassembled WGS sequence"/>
</dbReference>
<proteinExistence type="predicted"/>
<protein>
    <submittedName>
        <fullName evidence="1">Uncharacterized protein</fullName>
    </submittedName>
</protein>
<dbReference type="AlphaFoldDB" id="A0A6A4TDH5"/>
<dbReference type="EMBL" id="VEVO01000005">
    <property type="protein sequence ID" value="KAF0042448.1"/>
    <property type="molecule type" value="Genomic_DNA"/>
</dbReference>
<organism evidence="1 2">
    <name type="scientific">Scophthalmus maximus</name>
    <name type="common">Turbot</name>
    <name type="synonym">Psetta maxima</name>
    <dbReference type="NCBI Taxonomy" id="52904"/>
    <lineage>
        <taxon>Eukaryota</taxon>
        <taxon>Metazoa</taxon>
        <taxon>Chordata</taxon>
        <taxon>Craniata</taxon>
        <taxon>Vertebrata</taxon>
        <taxon>Euteleostomi</taxon>
        <taxon>Actinopterygii</taxon>
        <taxon>Neopterygii</taxon>
        <taxon>Teleostei</taxon>
        <taxon>Neoteleostei</taxon>
        <taxon>Acanthomorphata</taxon>
        <taxon>Carangaria</taxon>
        <taxon>Pleuronectiformes</taxon>
        <taxon>Pleuronectoidei</taxon>
        <taxon>Scophthalmidae</taxon>
        <taxon>Scophthalmus</taxon>
    </lineage>
</organism>
<sequence>MHRMENVEDKGEQEEMRKAADEMLQDVLLNLPQRNHKNVQYIMNKLFKRENGWTSTGEFIYHGTTIKGSHMID</sequence>
<evidence type="ECO:0000313" key="1">
    <source>
        <dbReference type="EMBL" id="KAF0042448.1"/>
    </source>
</evidence>
<name>A0A6A4TDH5_SCOMX</name>
<comment type="caution">
    <text evidence="1">The sequence shown here is derived from an EMBL/GenBank/DDBJ whole genome shotgun (WGS) entry which is preliminary data.</text>
</comment>
<accession>A0A6A4TDH5</accession>
<evidence type="ECO:0000313" key="2">
    <source>
        <dbReference type="Proteomes" id="UP000438429"/>
    </source>
</evidence>
<reference evidence="1 2" key="1">
    <citation type="submission" date="2019-06" db="EMBL/GenBank/DDBJ databases">
        <title>Draft genomes of female and male turbot (Scophthalmus maximus).</title>
        <authorList>
            <person name="Xu H."/>
            <person name="Xu X.-W."/>
            <person name="Shao C."/>
            <person name="Chen S."/>
        </authorList>
    </citation>
    <scope>NUCLEOTIDE SEQUENCE [LARGE SCALE GENOMIC DNA]</scope>
    <source>
        <strain evidence="1">Ysfricsl-2016a</strain>
        <tissue evidence="1">Blood</tissue>
    </source>
</reference>